<protein>
    <recommendedName>
        <fullName evidence="1">DUF7734 domain-containing protein</fullName>
    </recommendedName>
</protein>
<dbReference type="EMBL" id="LMTZ01000077">
    <property type="protein sequence ID" value="KST68220.1"/>
    <property type="molecule type" value="Genomic_DNA"/>
</dbReference>
<dbReference type="EMBL" id="LMTZ01000045">
    <property type="protein sequence ID" value="KST68882.1"/>
    <property type="molecule type" value="Genomic_DNA"/>
</dbReference>
<feature type="domain" description="DUF7734" evidence="1">
    <location>
        <begin position="7"/>
        <end position="94"/>
    </location>
</feature>
<accession>A0A0V7ZWX2</accession>
<proteinExistence type="predicted"/>
<dbReference type="RefSeq" id="WP_027842242.1">
    <property type="nucleotide sequence ID" value="NZ_LMTZ01000045.1"/>
</dbReference>
<evidence type="ECO:0000313" key="2">
    <source>
        <dbReference type="EMBL" id="KST68220.1"/>
    </source>
</evidence>
<gene>
    <name evidence="2" type="ORF">BC008_32765</name>
    <name evidence="3" type="ORF">BC008_34450</name>
</gene>
<dbReference type="PANTHER" id="PTHR36729">
    <property type="entry name" value="EXPRESSED PROTEIN"/>
    <property type="match status" value="1"/>
</dbReference>
<dbReference type="InterPro" id="IPR056636">
    <property type="entry name" value="DUF7734"/>
</dbReference>
<sequence>MQDTIGKRLEKYTANYPQEVLLVSVKINGEEDRIAIFRGFASSLMRPTSFDPDIPVLPDNATIITIDRLESPYNPETPRYIEQGMSRENMESLLSSVGI</sequence>
<dbReference type="OrthoDB" id="463229at2"/>
<evidence type="ECO:0000313" key="4">
    <source>
        <dbReference type="Proteomes" id="UP000053372"/>
    </source>
</evidence>
<dbReference type="Pfam" id="PF24869">
    <property type="entry name" value="DUF7734"/>
    <property type="match status" value="1"/>
</dbReference>
<dbReference type="Proteomes" id="UP000053372">
    <property type="component" value="Unassembled WGS sequence"/>
</dbReference>
<dbReference type="AlphaFoldDB" id="A0A0V7ZWX2"/>
<evidence type="ECO:0000313" key="3">
    <source>
        <dbReference type="EMBL" id="KST68882.1"/>
    </source>
</evidence>
<reference evidence="3 4" key="1">
    <citation type="journal article" date="2015" name="Genome Announc.">
        <title>Draft Genome of the Euendolithic (true boring) Cyanobacterium Mastigocoleus testarum strain BC008.</title>
        <authorList>
            <person name="Guida B.S."/>
            <person name="Garcia-Pichel F."/>
        </authorList>
    </citation>
    <scope>NUCLEOTIDE SEQUENCE [LARGE SCALE GENOMIC DNA]</scope>
    <source>
        <strain evidence="3 4">BC008</strain>
    </source>
</reference>
<dbReference type="PANTHER" id="PTHR36729:SF2">
    <property type="entry name" value="EXPRESSED PROTEIN"/>
    <property type="match status" value="1"/>
</dbReference>
<organism evidence="3 4">
    <name type="scientific">Mastigocoleus testarum BC008</name>
    <dbReference type="NCBI Taxonomy" id="371196"/>
    <lineage>
        <taxon>Bacteria</taxon>
        <taxon>Bacillati</taxon>
        <taxon>Cyanobacteriota</taxon>
        <taxon>Cyanophyceae</taxon>
        <taxon>Nostocales</taxon>
        <taxon>Hapalosiphonaceae</taxon>
        <taxon>Mastigocoleus</taxon>
    </lineage>
</organism>
<evidence type="ECO:0000259" key="1">
    <source>
        <dbReference type="Pfam" id="PF24869"/>
    </source>
</evidence>
<comment type="caution">
    <text evidence="3">The sequence shown here is derived from an EMBL/GenBank/DDBJ whole genome shotgun (WGS) entry which is preliminary data.</text>
</comment>
<name>A0A0V7ZWX2_9CYAN</name>
<keyword evidence="4" id="KW-1185">Reference proteome</keyword>